<dbReference type="HOGENOM" id="CLU_1056046_0_0_2"/>
<dbReference type="Proteomes" id="UP000001304">
    <property type="component" value="Chromosome"/>
</dbReference>
<dbReference type="GO" id="GO:0055085">
    <property type="term" value="P:transmembrane transport"/>
    <property type="evidence" value="ECO:0007669"/>
    <property type="project" value="InterPro"/>
</dbReference>
<dbReference type="CDD" id="cd06261">
    <property type="entry name" value="TM_PBP2"/>
    <property type="match status" value="1"/>
</dbReference>
<feature type="transmembrane region" description="Helical" evidence="5">
    <location>
        <begin position="77"/>
        <end position="106"/>
    </location>
</feature>
<dbReference type="AlphaFoldDB" id="E0SQ87"/>
<dbReference type="STRING" id="583356.Igag_0188"/>
<evidence type="ECO:0000256" key="1">
    <source>
        <dbReference type="ARBA" id="ARBA00004141"/>
    </source>
</evidence>
<feature type="transmembrane region" description="Helical" evidence="5">
    <location>
        <begin position="113"/>
        <end position="134"/>
    </location>
</feature>
<name>E0SQ87_IGNAA</name>
<feature type="domain" description="ABC transmembrane type-1" evidence="6">
    <location>
        <begin position="99"/>
        <end position="224"/>
    </location>
</feature>
<dbReference type="PANTHER" id="PTHR42744:SF1">
    <property type="entry name" value="BINDING-PROTEIN-DEPENDENT TRANSPORT SYSTEMS INNER MEMBRANE COMPONENT"/>
    <property type="match status" value="1"/>
</dbReference>
<organism evidence="7 8">
    <name type="scientific">Ignisphaera aggregans (strain DSM 17230 / JCM 13409 / AQ1.S1)</name>
    <dbReference type="NCBI Taxonomy" id="583356"/>
    <lineage>
        <taxon>Archaea</taxon>
        <taxon>Thermoproteota</taxon>
        <taxon>Thermoprotei</taxon>
        <taxon>Desulfurococcales</taxon>
        <taxon>Desulfurococcaceae</taxon>
        <taxon>Ignisphaera</taxon>
    </lineage>
</organism>
<evidence type="ECO:0000259" key="6">
    <source>
        <dbReference type="Pfam" id="PF00528"/>
    </source>
</evidence>
<dbReference type="Pfam" id="PF00528">
    <property type="entry name" value="BPD_transp_1"/>
    <property type="match status" value="1"/>
</dbReference>
<evidence type="ECO:0000313" key="8">
    <source>
        <dbReference type="Proteomes" id="UP000001304"/>
    </source>
</evidence>
<reference evidence="7 8" key="1">
    <citation type="journal article" date="2010" name="Stand. Genomic Sci.">
        <title>Complete genome sequence of Ignisphaera aggregans type strain (AQ1.S1).</title>
        <authorList>
            <person name="Goker M."/>
            <person name="Held B."/>
            <person name="Lapidus A."/>
            <person name="Nolan M."/>
            <person name="Spring S."/>
            <person name="Yasawong M."/>
            <person name="Lucas S."/>
            <person name="Glavina Del Rio T."/>
            <person name="Tice H."/>
            <person name="Cheng J.F."/>
            <person name="Goodwin L."/>
            <person name="Tapia R."/>
            <person name="Pitluck S."/>
            <person name="Liolios K."/>
            <person name="Ivanova N."/>
            <person name="Mavromatis K."/>
            <person name="Mikhailova N."/>
            <person name="Pati A."/>
            <person name="Chen A."/>
            <person name="Palaniappan K."/>
            <person name="Brambilla E."/>
            <person name="Land M."/>
            <person name="Hauser L."/>
            <person name="Chang Y.J."/>
            <person name="Jeffries C.D."/>
            <person name="Brettin T."/>
            <person name="Detter J.C."/>
            <person name="Han C."/>
            <person name="Rohde M."/>
            <person name="Sikorski J."/>
            <person name="Woyke T."/>
            <person name="Bristow J."/>
            <person name="Eisen J.A."/>
            <person name="Markowitz V."/>
            <person name="Hugenholtz P."/>
            <person name="Kyrpides N.C."/>
            <person name="Klenk H.P."/>
        </authorList>
    </citation>
    <scope>NUCLEOTIDE SEQUENCE [LARGE SCALE GENOMIC DNA]</scope>
    <source>
        <strain evidence="8">DSM 17230 / JCM 13409 / AQ1.S1</strain>
    </source>
</reference>
<dbReference type="GO" id="GO:0016020">
    <property type="term" value="C:membrane"/>
    <property type="evidence" value="ECO:0007669"/>
    <property type="project" value="UniProtKB-SubCell"/>
</dbReference>
<keyword evidence="2 5" id="KW-0812">Transmembrane</keyword>
<protein>
    <submittedName>
        <fullName evidence="7">ABC-type anion transport system duplicated permease component</fullName>
    </submittedName>
</protein>
<comment type="subcellular location">
    <subcellularLocation>
        <location evidence="1">Membrane</location>
        <topology evidence="1">Multi-pass membrane protein</topology>
    </subcellularLocation>
</comment>
<accession>E0SQ87</accession>
<dbReference type="SUPFAM" id="SSF161098">
    <property type="entry name" value="MetI-like"/>
    <property type="match status" value="1"/>
</dbReference>
<keyword evidence="4 5" id="KW-0472">Membrane</keyword>
<evidence type="ECO:0000256" key="4">
    <source>
        <dbReference type="ARBA" id="ARBA00023136"/>
    </source>
</evidence>
<dbReference type="BioCyc" id="IAGG583356:GHAH-198-MONOMER"/>
<feature type="transmembrane region" description="Helical" evidence="5">
    <location>
        <begin position="146"/>
        <end position="167"/>
    </location>
</feature>
<gene>
    <name evidence="7" type="ordered locus">Igag_0188</name>
</gene>
<dbReference type="KEGG" id="iag:Igag_0188"/>
<dbReference type="EMBL" id="CP002098">
    <property type="protein sequence ID" value="ADM27037.1"/>
    <property type="molecule type" value="Genomic_DNA"/>
</dbReference>
<keyword evidence="8" id="KW-1185">Reference proteome</keyword>
<keyword evidence="3 5" id="KW-1133">Transmembrane helix</keyword>
<evidence type="ECO:0000256" key="5">
    <source>
        <dbReference type="SAM" id="Phobius"/>
    </source>
</evidence>
<proteinExistence type="predicted"/>
<evidence type="ECO:0000313" key="7">
    <source>
        <dbReference type="EMBL" id="ADM27037.1"/>
    </source>
</evidence>
<evidence type="ECO:0000256" key="3">
    <source>
        <dbReference type="ARBA" id="ARBA00022989"/>
    </source>
</evidence>
<sequence>MISHRKIWRTSISDHIIYISTRIGIKSISRDNISKYVYRLTISTSIIALIILLYYFLHNILLGNINIFEYPWTEATIALLLSLSRVTIVIFISFTVISLAAFYVYGKSKYAKYILVLLSEILSSISAFLWWPIFSLALLNNILPPLIVSLFIMFQGTAWYIVFNVPLSPPSESEKRLLEMASVYRLSGFKKFSKIFIPSMMPRILAGLSAAWGGAWNSTIAAEYASPRPTKIRKIVDVNLPRPRNRRSPEFQKLEDYVYEYIS</sequence>
<dbReference type="PANTHER" id="PTHR42744">
    <property type="entry name" value="BINDING-PROTEIN-DEPENDENT TRANSPORT SYSTEMS INNER MEMBRANE COMPONENT"/>
    <property type="match status" value="1"/>
</dbReference>
<dbReference type="Gene3D" id="1.10.3720.10">
    <property type="entry name" value="MetI-like"/>
    <property type="match status" value="1"/>
</dbReference>
<evidence type="ECO:0000256" key="2">
    <source>
        <dbReference type="ARBA" id="ARBA00022692"/>
    </source>
</evidence>
<dbReference type="InterPro" id="IPR035906">
    <property type="entry name" value="MetI-like_sf"/>
</dbReference>
<dbReference type="InterPro" id="IPR000515">
    <property type="entry name" value="MetI-like"/>
</dbReference>
<feature type="transmembrane region" description="Helical" evidence="5">
    <location>
        <begin position="36"/>
        <end position="57"/>
    </location>
</feature>